<dbReference type="GO" id="GO:0005975">
    <property type="term" value="P:carbohydrate metabolic process"/>
    <property type="evidence" value="ECO:0007669"/>
    <property type="project" value="InterPro"/>
</dbReference>
<dbReference type="Proteomes" id="UP001309876">
    <property type="component" value="Unassembled WGS sequence"/>
</dbReference>
<evidence type="ECO:0000313" key="2">
    <source>
        <dbReference type="Proteomes" id="UP001309876"/>
    </source>
</evidence>
<sequence length="206" mass="22389">MLISTDRSLTFTADGHTLLVEPHGPHALRIHASVNPLLSPSESKPWAFTEEVAVDTPPVINCTKLDDQHTLPPPGQVNLEPLPLCPPATLTHGNLTAALSPLGYLSVHNAEGRPIPIEKHRTRIDPMAPSASALEIPARDFTPITASNYYNLSYRLESLDPEEKIYGGGQYQQPILNLKGSELELAQRNSQASVPFFVSSLGYGIL</sequence>
<evidence type="ECO:0000313" key="1">
    <source>
        <dbReference type="EMBL" id="KAK5087137.1"/>
    </source>
</evidence>
<dbReference type="PANTHER" id="PTHR43863:SF2">
    <property type="entry name" value="MALTASE-GLUCOAMYLASE"/>
    <property type="match status" value="1"/>
</dbReference>
<dbReference type="SUPFAM" id="SSF74650">
    <property type="entry name" value="Galactose mutarotase-like"/>
    <property type="match status" value="1"/>
</dbReference>
<keyword evidence="2" id="KW-1185">Reference proteome</keyword>
<comment type="caution">
    <text evidence="1">The sequence shown here is derived from an EMBL/GenBank/DDBJ whole genome shotgun (WGS) entry which is preliminary data.</text>
</comment>
<dbReference type="PANTHER" id="PTHR43863">
    <property type="entry name" value="HYDROLASE, PUTATIVE (AFU_ORTHOLOGUE AFUA_1G03140)-RELATED"/>
    <property type="match status" value="1"/>
</dbReference>
<dbReference type="Gene3D" id="2.60.40.1760">
    <property type="entry name" value="glycosyl hydrolase (family 31)"/>
    <property type="match status" value="1"/>
</dbReference>
<protein>
    <submittedName>
        <fullName evidence="1">Uncharacterized protein</fullName>
    </submittedName>
</protein>
<dbReference type="GO" id="GO:0003824">
    <property type="term" value="F:catalytic activity"/>
    <property type="evidence" value="ECO:0007669"/>
    <property type="project" value="InterPro"/>
</dbReference>
<dbReference type="CDD" id="cd14752">
    <property type="entry name" value="GH31_N"/>
    <property type="match status" value="1"/>
</dbReference>
<name>A0AAN7T2M0_9EURO</name>
<dbReference type="AlphaFoldDB" id="A0AAN7T2M0"/>
<dbReference type="InterPro" id="IPR051816">
    <property type="entry name" value="Glycosyl_Hydrolase_31"/>
</dbReference>
<accession>A0AAN7T2M0</accession>
<dbReference type="GO" id="GO:0030246">
    <property type="term" value="F:carbohydrate binding"/>
    <property type="evidence" value="ECO:0007669"/>
    <property type="project" value="InterPro"/>
</dbReference>
<gene>
    <name evidence="1" type="ORF">LTR05_004308</name>
</gene>
<dbReference type="EMBL" id="JAVRRJ010000003">
    <property type="protein sequence ID" value="KAK5087137.1"/>
    <property type="molecule type" value="Genomic_DNA"/>
</dbReference>
<reference evidence="1 2" key="1">
    <citation type="submission" date="2023-08" db="EMBL/GenBank/DDBJ databases">
        <title>Black Yeasts Isolated from many extreme environments.</title>
        <authorList>
            <person name="Coleine C."/>
            <person name="Stajich J.E."/>
            <person name="Selbmann L."/>
        </authorList>
    </citation>
    <scope>NUCLEOTIDE SEQUENCE [LARGE SCALE GENOMIC DNA]</scope>
    <source>
        <strain evidence="1 2">CCFEE 5910</strain>
    </source>
</reference>
<organism evidence="1 2">
    <name type="scientific">Lithohypha guttulata</name>
    <dbReference type="NCBI Taxonomy" id="1690604"/>
    <lineage>
        <taxon>Eukaryota</taxon>
        <taxon>Fungi</taxon>
        <taxon>Dikarya</taxon>
        <taxon>Ascomycota</taxon>
        <taxon>Pezizomycotina</taxon>
        <taxon>Eurotiomycetes</taxon>
        <taxon>Chaetothyriomycetidae</taxon>
        <taxon>Chaetothyriales</taxon>
        <taxon>Trichomeriaceae</taxon>
        <taxon>Lithohypha</taxon>
    </lineage>
</organism>
<dbReference type="InterPro" id="IPR011013">
    <property type="entry name" value="Gal_mutarotase_sf_dom"/>
</dbReference>
<proteinExistence type="predicted"/>